<keyword evidence="2" id="KW-1185">Reference proteome</keyword>
<organism evidence="1 2">
    <name type="scientific">Pangasianodon gigas</name>
    <name type="common">Mekong giant catfish</name>
    <name type="synonym">Pangasius gigas</name>
    <dbReference type="NCBI Taxonomy" id="30993"/>
    <lineage>
        <taxon>Eukaryota</taxon>
        <taxon>Metazoa</taxon>
        <taxon>Chordata</taxon>
        <taxon>Craniata</taxon>
        <taxon>Vertebrata</taxon>
        <taxon>Euteleostomi</taxon>
        <taxon>Actinopterygii</taxon>
        <taxon>Neopterygii</taxon>
        <taxon>Teleostei</taxon>
        <taxon>Ostariophysi</taxon>
        <taxon>Siluriformes</taxon>
        <taxon>Pangasiidae</taxon>
        <taxon>Pangasianodon</taxon>
    </lineage>
</organism>
<evidence type="ECO:0000313" key="1">
    <source>
        <dbReference type="EMBL" id="MCI4376190.1"/>
    </source>
</evidence>
<protein>
    <submittedName>
        <fullName evidence="1">Uncharacterized protein</fullName>
    </submittedName>
</protein>
<dbReference type="EMBL" id="CM040456">
    <property type="protein sequence ID" value="MCI4376190.1"/>
    <property type="molecule type" value="Genomic_DNA"/>
</dbReference>
<reference evidence="1 2" key="1">
    <citation type="journal article" date="2022" name="bioRxiv">
        <title>An ancient truncated duplication of the anti-Mullerian hormone receptor type 2 gene is a potential conserved master sex determinant in the Pangasiidae catfish family.</title>
        <authorList>
            <person name="Wen M."/>
            <person name="Pan Q."/>
            <person name="Jouanno E."/>
            <person name="Montfort J."/>
            <person name="Zahm M."/>
            <person name="Cabau C."/>
            <person name="Klopp C."/>
            <person name="Iampietro C."/>
            <person name="Roques C."/>
            <person name="Bouchez O."/>
            <person name="Castinel A."/>
            <person name="Donnadieu C."/>
            <person name="Parrinello H."/>
            <person name="Poncet C."/>
            <person name="Belmonte E."/>
            <person name="Gautier V."/>
            <person name="Avarre J.-C."/>
            <person name="Dugue R."/>
            <person name="Gustiano R."/>
            <person name="Ha T.T.T."/>
            <person name="Campet M."/>
            <person name="Sriphairoj K."/>
            <person name="Ribolli J."/>
            <person name="de Almeida F.L."/>
            <person name="Desvignes T."/>
            <person name="Postlethwait J.H."/>
            <person name="Bucao C.F."/>
            <person name="Robinson-Rechavi M."/>
            <person name="Bobe J."/>
            <person name="Herpin A."/>
            <person name="Guiguen Y."/>
        </authorList>
    </citation>
    <scope>NUCLEOTIDE SEQUENCE [LARGE SCALE GENOMIC DNA]</scope>
    <source>
        <strain evidence="1">YG-Dec2019</strain>
    </source>
</reference>
<comment type="caution">
    <text evidence="1">The sequence shown here is derived from an EMBL/GenBank/DDBJ whole genome shotgun (WGS) entry which is preliminary data.</text>
</comment>
<evidence type="ECO:0000313" key="2">
    <source>
        <dbReference type="Proteomes" id="UP000829447"/>
    </source>
</evidence>
<name>A0ACC5WBI5_PANGG</name>
<gene>
    <name evidence="1" type="ORF">PGIGA_G00185540</name>
</gene>
<accession>A0ACC5WBI5</accession>
<dbReference type="Proteomes" id="UP000829447">
    <property type="component" value="Linkage Group LG3"/>
</dbReference>
<sequence>MRFYHSLTLSTLILIYLLSDNVLGASLPVSSTVGKKGPRTDVTGPRQPLSSRAVNDNDRVKRSEDSPETEESGDGSGETPLFNLPDLSRKRRDTGPQWLQQIQNEEEGSSFEVNYSDYITPEPVKPKLSAEDLREDNMIE</sequence>
<proteinExistence type="predicted"/>